<accession>A0A397SLG3</accession>
<reference evidence="2 3" key="1">
    <citation type="submission" date="2018-06" db="EMBL/GenBank/DDBJ databases">
        <title>Comparative genomics reveals the genomic features of Rhizophagus irregularis, R. cerebriforme, R. diaphanum and Gigaspora rosea, and their symbiotic lifestyle signature.</title>
        <authorList>
            <person name="Morin E."/>
            <person name="San Clemente H."/>
            <person name="Chen E.C.H."/>
            <person name="De La Providencia I."/>
            <person name="Hainaut M."/>
            <person name="Kuo A."/>
            <person name="Kohler A."/>
            <person name="Murat C."/>
            <person name="Tang N."/>
            <person name="Roy S."/>
            <person name="Loubradou J."/>
            <person name="Henrissat B."/>
            <person name="Grigoriev I.V."/>
            <person name="Corradi N."/>
            <person name="Roux C."/>
            <person name="Martin F.M."/>
        </authorList>
    </citation>
    <scope>NUCLEOTIDE SEQUENCE [LARGE SCALE GENOMIC DNA]</scope>
    <source>
        <strain evidence="2 3">DAOM 227022</strain>
    </source>
</reference>
<sequence>MEGSTSTTLTQRGLKGIFEDIEKETVDETKIEKGNEMKQLTDEKDEKIGGMKKSIDEMKRSMDEKDEKIDEMKKSMDEMKRSIDEIKKNQSKDDGK</sequence>
<proteinExistence type="predicted"/>
<evidence type="ECO:0000256" key="1">
    <source>
        <dbReference type="SAM" id="MobiDB-lite"/>
    </source>
</evidence>
<protein>
    <submittedName>
        <fullName evidence="2">Uncharacterized protein</fullName>
    </submittedName>
</protein>
<feature type="region of interest" description="Disordered" evidence="1">
    <location>
        <begin position="28"/>
        <end position="96"/>
    </location>
</feature>
<evidence type="ECO:0000313" key="3">
    <source>
        <dbReference type="Proteomes" id="UP000265703"/>
    </source>
</evidence>
<gene>
    <name evidence="2" type="ORF">C1645_831698</name>
</gene>
<dbReference type="EMBL" id="QKYT01000466">
    <property type="protein sequence ID" value="RIA84817.1"/>
    <property type="molecule type" value="Genomic_DNA"/>
</dbReference>
<evidence type="ECO:0000313" key="2">
    <source>
        <dbReference type="EMBL" id="RIA84817.1"/>
    </source>
</evidence>
<comment type="caution">
    <text evidence="2">The sequence shown here is derived from an EMBL/GenBank/DDBJ whole genome shotgun (WGS) entry which is preliminary data.</text>
</comment>
<organism evidence="2 3">
    <name type="scientific">Glomus cerebriforme</name>
    <dbReference type="NCBI Taxonomy" id="658196"/>
    <lineage>
        <taxon>Eukaryota</taxon>
        <taxon>Fungi</taxon>
        <taxon>Fungi incertae sedis</taxon>
        <taxon>Mucoromycota</taxon>
        <taxon>Glomeromycotina</taxon>
        <taxon>Glomeromycetes</taxon>
        <taxon>Glomerales</taxon>
        <taxon>Glomeraceae</taxon>
        <taxon>Glomus</taxon>
    </lineage>
</organism>
<keyword evidence="3" id="KW-1185">Reference proteome</keyword>
<dbReference type="AlphaFoldDB" id="A0A397SLG3"/>
<name>A0A397SLG3_9GLOM</name>
<dbReference type="Proteomes" id="UP000265703">
    <property type="component" value="Unassembled WGS sequence"/>
</dbReference>